<evidence type="ECO:0000256" key="8">
    <source>
        <dbReference type="SAM" id="MobiDB-lite"/>
    </source>
</evidence>
<accession>A0A8D8C4Y6</accession>
<dbReference type="AlphaFoldDB" id="A0A8D8C4Y6"/>
<feature type="domain" description="C2H2-type" evidence="9">
    <location>
        <begin position="230"/>
        <end position="255"/>
    </location>
</feature>
<dbReference type="PROSITE" id="PS50157">
    <property type="entry name" value="ZINC_FINGER_C2H2_2"/>
    <property type="match status" value="3"/>
</dbReference>
<feature type="region of interest" description="Disordered" evidence="8">
    <location>
        <begin position="142"/>
        <end position="167"/>
    </location>
</feature>
<evidence type="ECO:0000256" key="6">
    <source>
        <dbReference type="ARBA" id="ARBA00023242"/>
    </source>
</evidence>
<name>A0A8D8C4Y6_CULPI</name>
<dbReference type="PANTHER" id="PTHR24394:SF29">
    <property type="entry name" value="MYONEURIN"/>
    <property type="match status" value="1"/>
</dbReference>
<dbReference type="GO" id="GO:0005634">
    <property type="term" value="C:nucleus"/>
    <property type="evidence" value="ECO:0007669"/>
    <property type="project" value="UniProtKB-SubCell"/>
</dbReference>
<dbReference type="PROSITE" id="PS00028">
    <property type="entry name" value="ZINC_FINGER_C2H2_1"/>
    <property type="match status" value="3"/>
</dbReference>
<evidence type="ECO:0000256" key="3">
    <source>
        <dbReference type="ARBA" id="ARBA00022737"/>
    </source>
</evidence>
<evidence type="ECO:0000256" key="2">
    <source>
        <dbReference type="ARBA" id="ARBA00022723"/>
    </source>
</evidence>
<dbReference type="InterPro" id="IPR036236">
    <property type="entry name" value="Znf_C2H2_sf"/>
</dbReference>
<dbReference type="PANTHER" id="PTHR24394">
    <property type="entry name" value="ZINC FINGER PROTEIN"/>
    <property type="match status" value="1"/>
</dbReference>
<feature type="compositionally biased region" description="Basic and acidic residues" evidence="8">
    <location>
        <begin position="148"/>
        <end position="160"/>
    </location>
</feature>
<dbReference type="GO" id="GO:0000981">
    <property type="term" value="F:DNA-binding transcription factor activity, RNA polymerase II-specific"/>
    <property type="evidence" value="ECO:0007669"/>
    <property type="project" value="TreeGrafter"/>
</dbReference>
<dbReference type="SUPFAM" id="SSF57667">
    <property type="entry name" value="beta-beta-alpha zinc fingers"/>
    <property type="match status" value="2"/>
</dbReference>
<evidence type="ECO:0000259" key="9">
    <source>
        <dbReference type="PROSITE" id="PS50157"/>
    </source>
</evidence>
<evidence type="ECO:0000313" key="10">
    <source>
        <dbReference type="EMBL" id="CAG6487884.1"/>
    </source>
</evidence>
<evidence type="ECO:0000256" key="1">
    <source>
        <dbReference type="ARBA" id="ARBA00004123"/>
    </source>
</evidence>
<feature type="domain" description="C2H2-type" evidence="9">
    <location>
        <begin position="202"/>
        <end position="229"/>
    </location>
</feature>
<dbReference type="EMBL" id="HBUE01108695">
    <property type="protein sequence ID" value="CAG6487884.1"/>
    <property type="molecule type" value="Transcribed_RNA"/>
</dbReference>
<organism evidence="10">
    <name type="scientific">Culex pipiens</name>
    <name type="common">House mosquito</name>
    <dbReference type="NCBI Taxonomy" id="7175"/>
    <lineage>
        <taxon>Eukaryota</taxon>
        <taxon>Metazoa</taxon>
        <taxon>Ecdysozoa</taxon>
        <taxon>Arthropoda</taxon>
        <taxon>Hexapoda</taxon>
        <taxon>Insecta</taxon>
        <taxon>Pterygota</taxon>
        <taxon>Neoptera</taxon>
        <taxon>Endopterygota</taxon>
        <taxon>Diptera</taxon>
        <taxon>Nematocera</taxon>
        <taxon>Culicoidea</taxon>
        <taxon>Culicidae</taxon>
        <taxon>Culicinae</taxon>
        <taxon>Culicini</taxon>
        <taxon>Culex</taxon>
        <taxon>Culex</taxon>
    </lineage>
</organism>
<comment type="subcellular location">
    <subcellularLocation>
        <location evidence="1">Nucleus</location>
    </subcellularLocation>
</comment>
<proteinExistence type="predicted"/>
<keyword evidence="6" id="KW-0539">Nucleus</keyword>
<feature type="domain" description="C2H2-type" evidence="9">
    <location>
        <begin position="259"/>
        <end position="282"/>
    </location>
</feature>
<evidence type="ECO:0000256" key="7">
    <source>
        <dbReference type="PROSITE-ProRule" id="PRU00042"/>
    </source>
</evidence>
<dbReference type="InterPro" id="IPR013087">
    <property type="entry name" value="Znf_C2H2_type"/>
</dbReference>
<evidence type="ECO:0000256" key="5">
    <source>
        <dbReference type="ARBA" id="ARBA00022833"/>
    </source>
</evidence>
<keyword evidence="5" id="KW-0862">Zinc</keyword>
<dbReference type="SMART" id="SM00355">
    <property type="entry name" value="ZnF_C2H2"/>
    <property type="match status" value="4"/>
</dbReference>
<keyword evidence="3" id="KW-0677">Repeat</keyword>
<reference evidence="10" key="1">
    <citation type="submission" date="2021-05" db="EMBL/GenBank/DDBJ databases">
        <authorList>
            <person name="Alioto T."/>
            <person name="Alioto T."/>
            <person name="Gomez Garrido J."/>
        </authorList>
    </citation>
    <scope>NUCLEOTIDE SEQUENCE</scope>
</reference>
<keyword evidence="4 7" id="KW-0863">Zinc-finger</keyword>
<sequence length="326" mass="37614">MAQLQQSALKSELRAHSQCRLCMNLAGEFCSFTNFIEDTRTVQDVIKMLLALEDDPFLPQQICLECSKELLHVARIKELWATNQFALARQAASLAAASIEKWPDAVKFPDPVEGHEMFVQVDENVSESELFVDRADLEETQLQDGEEFDRSAEQEAEEKVPRKKKKKRRPTCKKEIGKFRCFKCNITFDTIEQKNEHARQHFKCKFCVANFLQMNDLRRHLRKHTNERPYTCPHCTQAFQRLEHVNSHVKQIHSGPGCHSCTMCAQQYSTEEDLMEHKNSSHPLPIRPGVKQEKRSTKPVAPSEPPIRASFIKEEPMVDFTANNDD</sequence>
<feature type="region of interest" description="Disordered" evidence="8">
    <location>
        <begin position="274"/>
        <end position="326"/>
    </location>
</feature>
<protein>
    <submittedName>
        <fullName evidence="10">Zinc finger protein 358</fullName>
    </submittedName>
</protein>
<dbReference type="GO" id="GO:0008270">
    <property type="term" value="F:zinc ion binding"/>
    <property type="evidence" value="ECO:0007669"/>
    <property type="project" value="UniProtKB-KW"/>
</dbReference>
<evidence type="ECO:0000256" key="4">
    <source>
        <dbReference type="ARBA" id="ARBA00022771"/>
    </source>
</evidence>
<keyword evidence="2" id="KW-0479">Metal-binding</keyword>
<dbReference type="Gene3D" id="3.30.160.60">
    <property type="entry name" value="Classic Zinc Finger"/>
    <property type="match status" value="2"/>
</dbReference>